<dbReference type="AlphaFoldDB" id="A0A0J8VC96"/>
<feature type="signal peptide" evidence="2">
    <location>
        <begin position="1"/>
        <end position="23"/>
    </location>
</feature>
<dbReference type="Gene3D" id="2.70.240.10">
    <property type="entry name" value="Leukocidin/porin MspA"/>
    <property type="match status" value="1"/>
</dbReference>
<comment type="caution">
    <text evidence="3">The sequence shown here is derived from an EMBL/GenBank/DDBJ whole genome shotgun (WGS) entry which is preliminary data.</text>
</comment>
<evidence type="ECO:0000256" key="2">
    <source>
        <dbReference type="SAM" id="SignalP"/>
    </source>
</evidence>
<proteinExistence type="predicted"/>
<dbReference type="InterPro" id="IPR036435">
    <property type="entry name" value="Leukocidin/porin_MspA_sf"/>
</dbReference>
<dbReference type="RefSeq" id="WP_048898472.1">
    <property type="nucleotide sequence ID" value="NZ_AP024852.1"/>
</dbReference>
<accession>A0A0J8VC96</accession>
<gene>
    <name evidence="3" type="ORF">C9I94_15245</name>
</gene>
<name>A0A0J8VC96_9GAMM</name>
<dbReference type="OrthoDB" id="5827495at2"/>
<reference evidence="3 4" key="1">
    <citation type="submission" date="2018-01" db="EMBL/GenBank/DDBJ databases">
        <title>Whole genome sequencing of Histamine producing bacteria.</title>
        <authorList>
            <person name="Butler K."/>
        </authorList>
    </citation>
    <scope>NUCLEOTIDE SEQUENCE [LARGE SCALE GENOMIC DNA]</scope>
    <source>
        <strain evidence="3 4">DSM 24669</strain>
    </source>
</reference>
<evidence type="ECO:0000313" key="3">
    <source>
        <dbReference type="EMBL" id="PSW23620.1"/>
    </source>
</evidence>
<sequence length="325" mass="35902">MNNKILMPVILGLAAASATSVSANEVVESIILDDVSLNGYVKKSFEVKFESEPELFPYAFRGSRVQMKLLIELFHNTNNGKKAARVVTLGNGYVPGQSGVDLTYDAPLLARFTQNYPVTFDYSIYQAGGTPIFGDDYSPQNETTDVSVSTTTVAPTIGLTATVTPGAAPSFGGSLGSQLGVAYTSRYSSKDYVTAVKPSVGNARGTGVKWTTSLSQLYTNDYQYYGKWAGVYHYTDCYNENLLPEENLPRLIYGFKPKFQYVFTPELERGTEPKTQMIVRAGMKQVEEGFSRSACTWSDYGTKTHYTEAQVRFAIDWDELTVQPY</sequence>
<dbReference type="Proteomes" id="UP000240481">
    <property type="component" value="Unassembled WGS sequence"/>
</dbReference>
<dbReference type="EMBL" id="PYLZ01000008">
    <property type="protein sequence ID" value="PSW23620.1"/>
    <property type="molecule type" value="Genomic_DNA"/>
</dbReference>
<evidence type="ECO:0000256" key="1">
    <source>
        <dbReference type="ARBA" id="ARBA00022729"/>
    </source>
</evidence>
<protein>
    <submittedName>
        <fullName evidence="3">Hemolysin</fullName>
    </submittedName>
</protein>
<evidence type="ECO:0000313" key="4">
    <source>
        <dbReference type="Proteomes" id="UP000240481"/>
    </source>
</evidence>
<feature type="chain" id="PRO_5030009103" evidence="2">
    <location>
        <begin position="24"/>
        <end position="325"/>
    </location>
</feature>
<organism evidence="3 4">
    <name type="scientific">Photobacterium swingsii</name>
    <dbReference type="NCBI Taxonomy" id="680026"/>
    <lineage>
        <taxon>Bacteria</taxon>
        <taxon>Pseudomonadati</taxon>
        <taxon>Pseudomonadota</taxon>
        <taxon>Gammaproteobacteria</taxon>
        <taxon>Vibrionales</taxon>
        <taxon>Vibrionaceae</taxon>
        <taxon>Photobacterium</taxon>
    </lineage>
</organism>
<keyword evidence="1 2" id="KW-0732">Signal</keyword>
<keyword evidence="4" id="KW-1185">Reference proteome</keyword>
<dbReference type="SUPFAM" id="SSF56959">
    <property type="entry name" value="Leukocidin-like"/>
    <property type="match status" value="1"/>
</dbReference>